<dbReference type="Pfam" id="PF03184">
    <property type="entry name" value="DDE_1"/>
    <property type="match status" value="1"/>
</dbReference>
<dbReference type="AlphaFoldDB" id="A0A8K0KPX4"/>
<accession>A0A8K0KPX4</accession>
<proteinExistence type="predicted"/>
<evidence type="ECO:0000313" key="3">
    <source>
        <dbReference type="Proteomes" id="UP000792457"/>
    </source>
</evidence>
<dbReference type="Proteomes" id="UP000792457">
    <property type="component" value="Unassembled WGS sequence"/>
</dbReference>
<gene>
    <name evidence="2" type="ORF">J437_LFUL018808</name>
</gene>
<keyword evidence="3" id="KW-1185">Reference proteome</keyword>
<evidence type="ECO:0000313" key="2">
    <source>
        <dbReference type="EMBL" id="KAG8239087.1"/>
    </source>
</evidence>
<dbReference type="GO" id="GO:0003676">
    <property type="term" value="F:nucleic acid binding"/>
    <property type="evidence" value="ECO:0007669"/>
    <property type="project" value="InterPro"/>
</dbReference>
<organism evidence="2 3">
    <name type="scientific">Ladona fulva</name>
    <name type="common">Scarce chaser dragonfly</name>
    <name type="synonym">Libellula fulva</name>
    <dbReference type="NCBI Taxonomy" id="123851"/>
    <lineage>
        <taxon>Eukaryota</taxon>
        <taxon>Metazoa</taxon>
        <taxon>Ecdysozoa</taxon>
        <taxon>Arthropoda</taxon>
        <taxon>Hexapoda</taxon>
        <taxon>Insecta</taxon>
        <taxon>Pterygota</taxon>
        <taxon>Palaeoptera</taxon>
        <taxon>Odonata</taxon>
        <taxon>Epiprocta</taxon>
        <taxon>Anisoptera</taxon>
        <taxon>Libelluloidea</taxon>
        <taxon>Libellulidae</taxon>
        <taxon>Ladona</taxon>
    </lineage>
</organism>
<protein>
    <recommendedName>
        <fullName evidence="1">DDE-1 domain-containing protein</fullName>
    </recommendedName>
</protein>
<dbReference type="OrthoDB" id="8058166at2759"/>
<name>A0A8K0KPX4_LADFU</name>
<dbReference type="EMBL" id="KZ309511">
    <property type="protein sequence ID" value="KAG8239087.1"/>
    <property type="molecule type" value="Genomic_DNA"/>
</dbReference>
<reference evidence="2" key="2">
    <citation type="submission" date="2017-10" db="EMBL/GenBank/DDBJ databases">
        <title>Ladona fulva Genome sequencing and assembly.</title>
        <authorList>
            <person name="Murali S."/>
            <person name="Richards S."/>
            <person name="Bandaranaike D."/>
            <person name="Bellair M."/>
            <person name="Blankenburg K."/>
            <person name="Chao H."/>
            <person name="Dinh H."/>
            <person name="Doddapaneni H."/>
            <person name="Dugan-Rocha S."/>
            <person name="Elkadiri S."/>
            <person name="Gnanaolivu R."/>
            <person name="Hernandez B."/>
            <person name="Skinner E."/>
            <person name="Javaid M."/>
            <person name="Lee S."/>
            <person name="Li M."/>
            <person name="Ming W."/>
            <person name="Munidasa M."/>
            <person name="Muniz J."/>
            <person name="Nguyen L."/>
            <person name="Hughes D."/>
            <person name="Osuji N."/>
            <person name="Pu L.-L."/>
            <person name="Puazo M."/>
            <person name="Qu C."/>
            <person name="Quiroz J."/>
            <person name="Raj R."/>
            <person name="Weissenberger G."/>
            <person name="Xin Y."/>
            <person name="Zou X."/>
            <person name="Han Y."/>
            <person name="Worley K."/>
            <person name="Muzny D."/>
            <person name="Gibbs R."/>
        </authorList>
    </citation>
    <scope>NUCLEOTIDE SEQUENCE</scope>
    <source>
        <strain evidence="2">Sampled in the wild</strain>
    </source>
</reference>
<evidence type="ECO:0000259" key="1">
    <source>
        <dbReference type="Pfam" id="PF03184"/>
    </source>
</evidence>
<comment type="caution">
    <text evidence="2">The sequence shown here is derived from an EMBL/GenBank/DDBJ whole genome shotgun (WGS) entry which is preliminary data.</text>
</comment>
<reference evidence="2" key="1">
    <citation type="submission" date="2013-04" db="EMBL/GenBank/DDBJ databases">
        <authorList>
            <person name="Qu J."/>
            <person name="Murali S.C."/>
            <person name="Bandaranaike D."/>
            <person name="Bellair M."/>
            <person name="Blankenburg K."/>
            <person name="Chao H."/>
            <person name="Dinh H."/>
            <person name="Doddapaneni H."/>
            <person name="Downs B."/>
            <person name="Dugan-Rocha S."/>
            <person name="Elkadiri S."/>
            <person name="Gnanaolivu R.D."/>
            <person name="Hernandez B."/>
            <person name="Javaid M."/>
            <person name="Jayaseelan J.C."/>
            <person name="Lee S."/>
            <person name="Li M."/>
            <person name="Ming W."/>
            <person name="Munidasa M."/>
            <person name="Muniz J."/>
            <person name="Nguyen L."/>
            <person name="Ongeri F."/>
            <person name="Osuji N."/>
            <person name="Pu L.-L."/>
            <person name="Puazo M."/>
            <person name="Qu C."/>
            <person name="Quiroz J."/>
            <person name="Raj R."/>
            <person name="Weissenberger G."/>
            <person name="Xin Y."/>
            <person name="Zou X."/>
            <person name="Han Y."/>
            <person name="Richards S."/>
            <person name="Worley K."/>
            <person name="Muzny D."/>
            <person name="Gibbs R."/>
        </authorList>
    </citation>
    <scope>NUCLEOTIDE SEQUENCE</scope>
    <source>
        <strain evidence="2">Sampled in the wild</strain>
    </source>
</reference>
<dbReference type="InterPro" id="IPR004875">
    <property type="entry name" value="DDE_SF_endonuclease_dom"/>
</dbReference>
<sequence>MAFFNPKSVLLLDSCRAHITPEIKCIVSKYSRMAVIPGGLTKKLQPLDIAVNKPFKEDIFNCGNCGAKEECKNTAQSAKAFMVAMLELNGKNVDYANMVQDRKELETLRTENMDLQRLSEVNLCCGGFHTTSPLLRCHGCLLGCDGSNQGFIATAALLGQKANSSSTILSAEGG</sequence>
<feature type="domain" description="DDE-1" evidence="1">
    <location>
        <begin position="6"/>
        <end position="58"/>
    </location>
</feature>